<protein>
    <submittedName>
        <fullName evidence="2">Putative RNA polymerase sigma-70-like factor</fullName>
    </submittedName>
</protein>
<dbReference type="AlphaFoldDB" id="B0SN06"/>
<dbReference type="GO" id="GO:0016987">
    <property type="term" value="F:sigma factor activity"/>
    <property type="evidence" value="ECO:0007669"/>
    <property type="project" value="TreeGrafter"/>
</dbReference>
<dbReference type="KEGG" id="lbi:LEPBI_I1070"/>
<dbReference type="EMBL" id="CP000786">
    <property type="protein sequence ID" value="ABZ97193.1"/>
    <property type="molecule type" value="Genomic_DNA"/>
</dbReference>
<dbReference type="OrthoDB" id="3211555at2"/>
<dbReference type="PANTHER" id="PTHR30173">
    <property type="entry name" value="SIGMA 19 FACTOR"/>
    <property type="match status" value="1"/>
</dbReference>
<evidence type="ECO:0000313" key="3">
    <source>
        <dbReference type="Proteomes" id="UP000001847"/>
    </source>
</evidence>
<dbReference type="Pfam" id="PF04542">
    <property type="entry name" value="Sigma70_r2"/>
    <property type="match status" value="1"/>
</dbReference>
<dbReference type="InterPro" id="IPR013325">
    <property type="entry name" value="RNA_pol_sigma_r2"/>
</dbReference>
<dbReference type="SUPFAM" id="SSF88659">
    <property type="entry name" value="Sigma3 and sigma4 domains of RNA polymerase sigma factors"/>
    <property type="match status" value="1"/>
</dbReference>
<evidence type="ECO:0000259" key="1">
    <source>
        <dbReference type="Pfam" id="PF04542"/>
    </source>
</evidence>
<accession>B0SN06</accession>
<evidence type="ECO:0000313" key="2">
    <source>
        <dbReference type="EMBL" id="ABZ97193.1"/>
    </source>
</evidence>
<name>B0SN06_LEPBP</name>
<dbReference type="InterPro" id="IPR052704">
    <property type="entry name" value="ECF_Sigma-70_Domain"/>
</dbReference>
<feature type="domain" description="RNA polymerase sigma-70 region 2" evidence="1">
    <location>
        <begin position="9"/>
        <end position="71"/>
    </location>
</feature>
<dbReference type="InterPro" id="IPR036388">
    <property type="entry name" value="WH-like_DNA-bd_sf"/>
</dbReference>
<dbReference type="HOGENOM" id="CLU_047691_22_0_12"/>
<dbReference type="Gene3D" id="1.10.10.10">
    <property type="entry name" value="Winged helix-like DNA-binding domain superfamily/Winged helix DNA-binding domain"/>
    <property type="match status" value="1"/>
</dbReference>
<reference evidence="2 3" key="1">
    <citation type="journal article" date="2008" name="PLoS ONE">
        <title>Genome sequence of the saprophyte Leptospira biflexa provides insights into the evolution of Leptospira and the pathogenesis of leptospirosis.</title>
        <authorList>
            <person name="Picardeau M."/>
            <person name="Bulach D.M."/>
            <person name="Bouchier C."/>
            <person name="Zuerner R.L."/>
            <person name="Zidane N."/>
            <person name="Wilson P.J."/>
            <person name="Creno S."/>
            <person name="Kuczek E.S."/>
            <person name="Bommezzadri S."/>
            <person name="Davis J.C."/>
            <person name="McGrath A."/>
            <person name="Johnson M.J."/>
            <person name="Boursaux-Eude C."/>
            <person name="Seemann T."/>
            <person name="Rouy Z."/>
            <person name="Coppel R.L."/>
            <person name="Rood J.I."/>
            <person name="Lajus A."/>
            <person name="Davies J.K."/>
            <person name="Medigue C."/>
            <person name="Adler B."/>
        </authorList>
    </citation>
    <scope>NUCLEOTIDE SEQUENCE [LARGE SCALE GENOMIC DNA]</scope>
    <source>
        <strain evidence="3">Patoc 1 / ATCC 23582 / Paris</strain>
    </source>
</reference>
<gene>
    <name evidence="2" type="ordered locus">LEPBI_I1070</name>
</gene>
<dbReference type="RefSeq" id="WP_012388075.1">
    <property type="nucleotide sequence ID" value="NC_010602.1"/>
</dbReference>
<dbReference type="InterPro" id="IPR007627">
    <property type="entry name" value="RNA_pol_sigma70_r2"/>
</dbReference>
<dbReference type="Proteomes" id="UP000001847">
    <property type="component" value="Chromosome I"/>
</dbReference>
<keyword evidence="3" id="KW-1185">Reference proteome</keyword>
<organism evidence="2 3">
    <name type="scientific">Leptospira biflexa serovar Patoc (strain Patoc 1 / ATCC 23582 / Paris)</name>
    <dbReference type="NCBI Taxonomy" id="456481"/>
    <lineage>
        <taxon>Bacteria</taxon>
        <taxon>Pseudomonadati</taxon>
        <taxon>Spirochaetota</taxon>
        <taxon>Spirochaetia</taxon>
        <taxon>Leptospirales</taxon>
        <taxon>Leptospiraceae</taxon>
        <taxon>Leptospira</taxon>
    </lineage>
</organism>
<dbReference type="Gene3D" id="1.10.1740.10">
    <property type="match status" value="1"/>
</dbReference>
<dbReference type="PANTHER" id="PTHR30173:SF36">
    <property type="entry name" value="ECF RNA POLYMERASE SIGMA FACTOR SIGJ"/>
    <property type="match status" value="1"/>
</dbReference>
<dbReference type="InterPro" id="IPR013324">
    <property type="entry name" value="RNA_pol_sigma_r3/r4-like"/>
</dbReference>
<proteinExistence type="predicted"/>
<sequence length="317" mass="36290">MNDLESFLEWKPYLFSIAYRITGSYVDAEDILQESYLRWLSVNKNIVENPKSYLGSIVARLAFDLLKKASRKKETYIGPYLPEPIPEKWDGLDEVDEEKMNFVFLVLLETLNPFERAVLLLRESFDFDFETIGKIIGKTPEYSRKILSRAKQALKQRKKKFDPDPKFHAKLLMEFSLACAKQDTNSLSKLLKEDVIAYSDGGGKVHAARIPIPGLSRVITFLKQTTKKAMNTSTVYFGYANGDPMIIGYDKDGVPKFVQLISVEGNLISNIYTVANPEKLKGFQNMDQLKKLGYIRKPNLISFLILDFQNKIKAFLN</sequence>
<dbReference type="InterPro" id="IPR014284">
    <property type="entry name" value="RNA_pol_sigma-70_dom"/>
</dbReference>
<dbReference type="BioCyc" id="LBIF456481:LEPBI_RS05255-MONOMER"/>
<dbReference type="STRING" id="456481.LEPBI_I1070"/>
<dbReference type="SUPFAM" id="SSF88946">
    <property type="entry name" value="Sigma2 domain of RNA polymerase sigma factors"/>
    <property type="match status" value="1"/>
</dbReference>
<dbReference type="GO" id="GO:0006352">
    <property type="term" value="P:DNA-templated transcription initiation"/>
    <property type="evidence" value="ECO:0007669"/>
    <property type="project" value="InterPro"/>
</dbReference>
<dbReference type="NCBIfam" id="TIGR02937">
    <property type="entry name" value="sigma70-ECF"/>
    <property type="match status" value="1"/>
</dbReference>